<dbReference type="GO" id="GO:0000166">
    <property type="term" value="F:nucleotide binding"/>
    <property type="evidence" value="ECO:0007669"/>
    <property type="project" value="UniProtKB-KW"/>
</dbReference>
<dbReference type="STRING" id="5786.F0ZWK1"/>
<dbReference type="RefSeq" id="XP_003291794.1">
    <property type="nucleotide sequence ID" value="XM_003291746.1"/>
</dbReference>
<keyword evidence="1" id="KW-0808">Transferase</keyword>
<dbReference type="GO" id="GO:0016772">
    <property type="term" value="F:transferase activity, transferring phosphorus-containing groups"/>
    <property type="evidence" value="ECO:0007669"/>
    <property type="project" value="InterPro"/>
</dbReference>
<dbReference type="GeneID" id="10505551"/>
<gene>
    <name evidence="4" type="ORF">DICPUDRAFT_82454</name>
</gene>
<dbReference type="GO" id="GO:0042350">
    <property type="term" value="P:GDP-L-fucose biosynthetic process"/>
    <property type="evidence" value="ECO:0007669"/>
    <property type="project" value="UniProtKB-ARBA"/>
</dbReference>
<sequence length="616" mass="70567">MMELGFENDEILLNNYKLIHQRKTEDYKRLLKISNNYNNNNISNINSNNNNNNYNSIINNKRDNNNNYYSDGDKELVSKFWDVIVITAIDQLQKEYYEQVISEKKRENQIPGFVNYIVISDPIGEKIGCGGSTLYVLNKLSEIYEGDDNLKKLKILLLHAGGYSKRLPNHSSTGKIFASIPYTLESGFKACSMLEIKLIILIDIPKRMKPGVFLACSDDIELFESKDISFDDPSHQGFIALSQPGTLDIGVGHGVFILDQLNQFKPNELNLCKKFIHKPSKEKMKLEGAILDNGLVLVDSCYYFDHYVTQLLLKYYNENKPISCEIDAYSDFLQPLGSNAEPNYFNVKSNITKFLPHLPKEREKIYSLLNSSSCKLNMIPLMPSNFIHIGTCHEYIEHFTVNFPRLGFNKIVYSVINNNSKSNRFNIESMIQDNSVIEYCSFKNIDLIIGNRCILSDLEYDSNNNNTSKNKIESITIPSNTFIHTLSLNNNRFVTILFGIDDDLKTANDPKLFGKSLKQEYSFSGKIWPNENNGNPIVESLWNASIFPISNISASDSLEKTINSILNNKNYSNVNTNTDQQQLYSIEECLNEKDLSKQFNRRKNLTNEITEFLKTK</sequence>
<protein>
    <recommendedName>
        <fullName evidence="3">GDP-fucose pyrophosphorylase domain-containing protein</fullName>
    </recommendedName>
</protein>
<dbReference type="InParanoid" id="F0ZWK1"/>
<dbReference type="EMBL" id="GL871238">
    <property type="protein sequence ID" value="EGC31663.1"/>
    <property type="molecule type" value="Genomic_DNA"/>
</dbReference>
<accession>F0ZWK1</accession>
<evidence type="ECO:0000313" key="5">
    <source>
        <dbReference type="Proteomes" id="UP000001064"/>
    </source>
</evidence>
<dbReference type="KEGG" id="dpp:DICPUDRAFT_82454"/>
<dbReference type="OMA" id="DMIAYRE"/>
<dbReference type="VEuPathDB" id="AmoebaDB:DICPUDRAFT_82454"/>
<dbReference type="FunCoup" id="F0ZWK1">
    <property type="interactions" value="36"/>
</dbReference>
<organism evidence="4 5">
    <name type="scientific">Dictyostelium purpureum</name>
    <name type="common">Slime mold</name>
    <dbReference type="NCBI Taxonomy" id="5786"/>
    <lineage>
        <taxon>Eukaryota</taxon>
        <taxon>Amoebozoa</taxon>
        <taxon>Evosea</taxon>
        <taxon>Eumycetozoa</taxon>
        <taxon>Dictyostelia</taxon>
        <taxon>Dictyosteliales</taxon>
        <taxon>Dictyosteliaceae</taxon>
        <taxon>Dictyostelium</taxon>
    </lineage>
</organism>
<name>F0ZWK1_DICPU</name>
<proteinExistence type="predicted"/>
<keyword evidence="5" id="KW-1185">Reference proteome</keyword>
<dbReference type="eggNOG" id="ENOG502QRKZ">
    <property type="taxonomic scope" value="Eukaryota"/>
</dbReference>
<evidence type="ECO:0000259" key="3">
    <source>
        <dbReference type="Pfam" id="PF07959"/>
    </source>
</evidence>
<keyword evidence="2" id="KW-0547">Nucleotide-binding</keyword>
<feature type="domain" description="GDP-fucose pyrophosphorylase" evidence="3">
    <location>
        <begin position="147"/>
        <end position="551"/>
    </location>
</feature>
<dbReference type="Proteomes" id="UP000001064">
    <property type="component" value="Unassembled WGS sequence"/>
</dbReference>
<dbReference type="PANTHER" id="PTHR15045">
    <property type="entry name" value="FUCOSE-1-PHOSPHATE GUANYLYLTRANSFERASE"/>
    <property type="match status" value="1"/>
</dbReference>
<dbReference type="PANTHER" id="PTHR15045:SF1">
    <property type="entry name" value="FUCOSE-1-PHOSPHATE GUANYLYLTRANSFERASE"/>
    <property type="match status" value="1"/>
</dbReference>
<dbReference type="InterPro" id="IPR012887">
    <property type="entry name" value="GDP_fucose_pyrophosphorylase"/>
</dbReference>
<reference evidence="5" key="1">
    <citation type="journal article" date="2011" name="Genome Biol.">
        <title>Comparative genomics of the social amoebae Dictyostelium discoideum and Dictyostelium purpureum.</title>
        <authorList>
            <consortium name="US DOE Joint Genome Institute (JGI-PGF)"/>
            <person name="Sucgang R."/>
            <person name="Kuo A."/>
            <person name="Tian X."/>
            <person name="Salerno W."/>
            <person name="Parikh A."/>
            <person name="Feasley C.L."/>
            <person name="Dalin E."/>
            <person name="Tu H."/>
            <person name="Huang E."/>
            <person name="Barry K."/>
            <person name="Lindquist E."/>
            <person name="Shapiro H."/>
            <person name="Bruce D."/>
            <person name="Schmutz J."/>
            <person name="Salamov A."/>
            <person name="Fey P."/>
            <person name="Gaudet P."/>
            <person name="Anjard C."/>
            <person name="Babu M.M."/>
            <person name="Basu S."/>
            <person name="Bushmanova Y."/>
            <person name="van der Wel H."/>
            <person name="Katoh-Kurasawa M."/>
            <person name="Dinh C."/>
            <person name="Coutinho P.M."/>
            <person name="Saito T."/>
            <person name="Elias M."/>
            <person name="Schaap P."/>
            <person name="Kay R.R."/>
            <person name="Henrissat B."/>
            <person name="Eichinger L."/>
            <person name="Rivero F."/>
            <person name="Putnam N.H."/>
            <person name="West C.M."/>
            <person name="Loomis W.F."/>
            <person name="Chisholm R.L."/>
            <person name="Shaulsky G."/>
            <person name="Strassmann J.E."/>
            <person name="Queller D.C."/>
            <person name="Kuspa A."/>
            <person name="Grigoriev I.V."/>
        </authorList>
    </citation>
    <scope>NUCLEOTIDE SEQUENCE [LARGE SCALE GENOMIC DNA]</scope>
    <source>
        <strain evidence="5">QSDP1</strain>
    </source>
</reference>
<dbReference type="AlphaFoldDB" id="F0ZWK1"/>
<evidence type="ECO:0000313" key="4">
    <source>
        <dbReference type="EMBL" id="EGC31663.1"/>
    </source>
</evidence>
<evidence type="ECO:0000256" key="2">
    <source>
        <dbReference type="ARBA" id="ARBA00022741"/>
    </source>
</evidence>
<dbReference type="OrthoDB" id="10062280at2759"/>
<evidence type="ECO:0000256" key="1">
    <source>
        <dbReference type="ARBA" id="ARBA00022679"/>
    </source>
</evidence>
<dbReference type="Pfam" id="PF07959">
    <property type="entry name" value="Fucose_pyrophosphorylase"/>
    <property type="match status" value="1"/>
</dbReference>